<dbReference type="SUPFAM" id="SSF51120">
    <property type="entry name" value="beta-Roll"/>
    <property type="match status" value="1"/>
</dbReference>
<proteinExistence type="predicted"/>
<sequence>ANETVLVFDSNGTAPGGSTTVASFGTAAVSLGTSDFVFTGSLGSAPAGNTTISASSSVVDLTAAGNTFPVAINNFGSGAGGYNFTTPVLFTGNSAVNNVTGTDFADILNGGSGADIFNGGLGNDSLSGDDGNDSLFGGPGNDTINGGAGNDTLIGGLGTNVLNGGAGSDVFVFSGTSVGGGDLITNYSTADDVINLDKTGFAAFTTGSGPLGSSFYAYSSTVATVSGIESTLTGPSIIALYDGAVTKLYYDSNGSTVGGNSLFATVDVNLGASGNSKLFLF</sequence>
<dbReference type="PRINTS" id="PR00313">
    <property type="entry name" value="CABNDNGRPT"/>
</dbReference>
<organism evidence="3 4">
    <name type="scientific">Microcoleus anatoxicus PTRS2</name>
    <dbReference type="NCBI Taxonomy" id="2705321"/>
    <lineage>
        <taxon>Bacteria</taxon>
        <taxon>Bacillati</taxon>
        <taxon>Cyanobacteriota</taxon>
        <taxon>Cyanophyceae</taxon>
        <taxon>Oscillatoriophycideae</taxon>
        <taxon>Oscillatoriales</taxon>
        <taxon>Microcoleaceae</taxon>
        <taxon>Microcoleus</taxon>
        <taxon>Microcoleus anatoxicus</taxon>
    </lineage>
</organism>
<protein>
    <submittedName>
        <fullName evidence="3">Calcium-binding protein</fullName>
    </submittedName>
</protein>
<gene>
    <name evidence="3" type="ORF">WMG39_09120</name>
</gene>
<keyword evidence="2" id="KW-0964">Secreted</keyword>
<dbReference type="PANTHER" id="PTHR38340">
    <property type="entry name" value="S-LAYER PROTEIN"/>
    <property type="match status" value="1"/>
</dbReference>
<evidence type="ECO:0000256" key="2">
    <source>
        <dbReference type="ARBA" id="ARBA00022525"/>
    </source>
</evidence>
<accession>A0ABU8YKW8</accession>
<evidence type="ECO:0000313" key="3">
    <source>
        <dbReference type="EMBL" id="MEK0185020.1"/>
    </source>
</evidence>
<dbReference type="InterPro" id="IPR050557">
    <property type="entry name" value="RTX_toxin/Mannuronan_C5-epim"/>
</dbReference>
<dbReference type="Pfam" id="PF00353">
    <property type="entry name" value="HemolysinCabind"/>
    <property type="match status" value="2"/>
</dbReference>
<reference evidence="3 4" key="1">
    <citation type="journal article" date="2020" name="Harmful Algae">
        <title>Molecular and morphological characterization of a novel dihydroanatoxin-a producing Microcoleus species (cyanobacteria) from the Russian River, California, USA.</title>
        <authorList>
            <person name="Conklin K.Y."/>
            <person name="Stancheva R."/>
            <person name="Otten T.G."/>
            <person name="Fadness R."/>
            <person name="Boyer G.L."/>
            <person name="Read B."/>
            <person name="Zhang X."/>
            <person name="Sheath R.G."/>
        </authorList>
    </citation>
    <scope>NUCLEOTIDE SEQUENCE [LARGE SCALE GENOMIC DNA]</scope>
    <source>
        <strain evidence="3 4">PTRS2</strain>
    </source>
</reference>
<name>A0ABU8YKW8_9CYAN</name>
<dbReference type="InterPro" id="IPR001343">
    <property type="entry name" value="Hemolysn_Ca-bd"/>
</dbReference>
<dbReference type="PANTHER" id="PTHR38340:SF1">
    <property type="entry name" value="S-LAYER PROTEIN"/>
    <property type="match status" value="1"/>
</dbReference>
<dbReference type="RefSeq" id="WP_340524919.1">
    <property type="nucleotide sequence ID" value="NZ_JBBLXS010000089.1"/>
</dbReference>
<comment type="subcellular location">
    <subcellularLocation>
        <location evidence="1">Secreted</location>
    </subcellularLocation>
</comment>
<dbReference type="Proteomes" id="UP001384579">
    <property type="component" value="Unassembled WGS sequence"/>
</dbReference>
<dbReference type="InterPro" id="IPR018511">
    <property type="entry name" value="Hemolysin-typ_Ca-bd_CS"/>
</dbReference>
<comment type="caution">
    <text evidence="3">The sequence shown here is derived from an EMBL/GenBank/DDBJ whole genome shotgun (WGS) entry which is preliminary data.</text>
</comment>
<evidence type="ECO:0000313" key="4">
    <source>
        <dbReference type="Proteomes" id="UP001384579"/>
    </source>
</evidence>
<dbReference type="EMBL" id="JBBLXS010000089">
    <property type="protein sequence ID" value="MEK0185020.1"/>
    <property type="molecule type" value="Genomic_DNA"/>
</dbReference>
<dbReference type="Gene3D" id="2.150.10.10">
    <property type="entry name" value="Serralysin-like metalloprotease, C-terminal"/>
    <property type="match status" value="2"/>
</dbReference>
<dbReference type="PROSITE" id="PS00330">
    <property type="entry name" value="HEMOLYSIN_CALCIUM"/>
    <property type="match status" value="1"/>
</dbReference>
<feature type="non-terminal residue" evidence="3">
    <location>
        <position position="1"/>
    </location>
</feature>
<evidence type="ECO:0000256" key="1">
    <source>
        <dbReference type="ARBA" id="ARBA00004613"/>
    </source>
</evidence>
<dbReference type="InterPro" id="IPR011049">
    <property type="entry name" value="Serralysin-like_metalloprot_C"/>
</dbReference>
<keyword evidence="4" id="KW-1185">Reference proteome</keyword>